<dbReference type="GO" id="GO:0006869">
    <property type="term" value="P:lipid transport"/>
    <property type="evidence" value="ECO:0007669"/>
    <property type="project" value="UniProtKB-KW"/>
</dbReference>
<gene>
    <name evidence="15" type="primary">ATG2</name>
    <name evidence="15" type="ORF">BN1211_1689</name>
</gene>
<feature type="chain" id="PRO_5005217463" description="Autophagy-related protein 2" evidence="14">
    <location>
        <begin position="26"/>
        <end position="1704"/>
    </location>
</feature>
<keyword evidence="6" id="KW-0256">Endoplasmic reticulum</keyword>
<dbReference type="GO" id="GO:0005789">
    <property type="term" value="C:endoplasmic reticulum membrane"/>
    <property type="evidence" value="ECO:0007669"/>
    <property type="project" value="UniProtKB-SubCell"/>
</dbReference>
<dbReference type="GO" id="GO:0034045">
    <property type="term" value="C:phagophore assembly site membrane"/>
    <property type="evidence" value="ECO:0007669"/>
    <property type="project" value="UniProtKB-SubCell"/>
</dbReference>
<dbReference type="GO" id="GO:0061709">
    <property type="term" value="P:reticulophagy"/>
    <property type="evidence" value="ECO:0007669"/>
    <property type="project" value="TreeGrafter"/>
</dbReference>
<dbReference type="Pfam" id="PF13329">
    <property type="entry name" value="ATG2_CAD"/>
    <property type="match status" value="1"/>
</dbReference>
<comment type="catalytic activity">
    <reaction evidence="10">
        <text>a 1,2-diacyl-sn-glycero-3-phospho-L-serine(in) = a 1,2-diacyl-sn-glycero-3-phospho-L-serine(out)</text>
        <dbReference type="Rhea" id="RHEA:38663"/>
        <dbReference type="ChEBI" id="CHEBI:57262"/>
    </reaction>
</comment>
<reference evidence="16" key="1">
    <citation type="journal article" date="2015" name="J. Biotechnol.">
        <title>The structure of the Cyberlindnera jadinii genome and its relation to Candida utilis analyzed by the occurrence of single nucleotide polymorphisms.</title>
        <authorList>
            <person name="Rupp O."/>
            <person name="Brinkrolf K."/>
            <person name="Buerth C."/>
            <person name="Kunigo M."/>
            <person name="Schneider J."/>
            <person name="Jaenicke S."/>
            <person name="Goesmann A."/>
            <person name="Puehler A."/>
            <person name="Jaeger K.-E."/>
            <person name="Ernst J.F."/>
        </authorList>
    </citation>
    <scope>NUCLEOTIDE SEQUENCE [LARGE SCALE GENOMIC DNA]</scope>
    <source>
        <strain evidence="16">ATCC 18201 / CBS 1600 / BCRC 20928 / JCM 3617 / NBRC 0987 / NRRL Y-1542</strain>
    </source>
</reference>
<comment type="catalytic activity">
    <reaction evidence="11">
        <text>a 1,2-diacyl-sn-glycero-3-phosphoethanolamine(in) = a 1,2-diacyl-sn-glycero-3-phosphoethanolamine(out)</text>
        <dbReference type="Rhea" id="RHEA:38895"/>
        <dbReference type="ChEBI" id="CHEBI:64612"/>
    </reaction>
</comment>
<dbReference type="GO" id="GO:0032266">
    <property type="term" value="F:phosphatidylinositol-3-phosphate binding"/>
    <property type="evidence" value="ECO:0007669"/>
    <property type="project" value="TreeGrafter"/>
</dbReference>
<accession>A0A0H5CBE9</accession>
<evidence type="ECO:0000256" key="7">
    <source>
        <dbReference type="ARBA" id="ARBA00023006"/>
    </source>
</evidence>
<evidence type="ECO:0000256" key="4">
    <source>
        <dbReference type="ARBA" id="ARBA00018070"/>
    </source>
</evidence>
<comment type="similarity">
    <text evidence="3">Belongs to the ATG2 family.</text>
</comment>
<keyword evidence="9" id="KW-0472">Membrane</keyword>
<evidence type="ECO:0000256" key="3">
    <source>
        <dbReference type="ARBA" id="ARBA00009714"/>
    </source>
</evidence>
<evidence type="ECO:0000313" key="15">
    <source>
        <dbReference type="EMBL" id="CEP21559.1"/>
    </source>
</evidence>
<keyword evidence="7" id="KW-0072">Autophagy</keyword>
<feature type="region of interest" description="Disordered" evidence="13">
    <location>
        <begin position="221"/>
        <end position="265"/>
    </location>
</feature>
<evidence type="ECO:0000256" key="9">
    <source>
        <dbReference type="ARBA" id="ARBA00023136"/>
    </source>
</evidence>
<dbReference type="GO" id="GO:0000422">
    <property type="term" value="P:autophagy of mitochondrion"/>
    <property type="evidence" value="ECO:0007669"/>
    <property type="project" value="TreeGrafter"/>
</dbReference>
<evidence type="ECO:0000256" key="12">
    <source>
        <dbReference type="ARBA" id="ARBA00024631"/>
    </source>
</evidence>
<dbReference type="Proteomes" id="UP000038830">
    <property type="component" value="Unassembled WGS sequence"/>
</dbReference>
<evidence type="ECO:0000256" key="11">
    <source>
        <dbReference type="ARBA" id="ARBA00024615"/>
    </source>
</evidence>
<organism evidence="15 16">
    <name type="scientific">Cyberlindnera jadinii (strain ATCC 18201 / CBS 1600 / BCRC 20928 / JCM 3617 / NBRC 0987 / NRRL Y-1542)</name>
    <name type="common">Torula yeast</name>
    <name type="synonym">Candida utilis</name>
    <dbReference type="NCBI Taxonomy" id="983966"/>
    <lineage>
        <taxon>Eukaryota</taxon>
        <taxon>Fungi</taxon>
        <taxon>Dikarya</taxon>
        <taxon>Ascomycota</taxon>
        <taxon>Saccharomycotina</taxon>
        <taxon>Saccharomycetes</taxon>
        <taxon>Phaffomycetales</taxon>
        <taxon>Phaffomycetaceae</taxon>
        <taxon>Cyberlindnera</taxon>
    </lineage>
</organism>
<sequence>MVPQWMPQNIQKRLLLCVLQQLSLFSEIDLPNLDVSLGSSSQVTLTDVEIDTEAFKIPGMHLRSGKVKNIKLELNMTGGVNIEGDGLDITVALDSSPSTLHNHDLQKSSFSLAQSTLDLANSLMVDVNLEDDETSSRSLSEPTSETTPLSQGPAGDTSRLNTMMAKAVEAALARLHIDIKNITVRVIMEHSTVDLDIERVDFSTLDGTRTVKTSGITVVAVHPNVNPGKGGDVRDESQDSSNDDQSSSEDENDDCSENMMSSSILPNDLNDSLVYSKEEASSIYMSAASEVLQSRLKTINNGGAKLVFINELSATFTGISSVEDVNIIIDEVKIAAVPIPLTLLSIIESFGGASSYNSSGRLPKTESKFKAKGQSTQSNGNPLFKNLLVRKVFLNLESALTDDGSFANDDETSLCIEHFEVQYVNATHCHGFLNKIFITEGDEVVGEFEEDSDKNDLRFELMGDDLTVLVSKKLQLNLKLKHFQSVINLSSLAPQISESLAKLKSKRPIRKQEPGNIIVQTSAISLNLNLSDSSGISLQVSPLSYTSSNGELSIQKVVFSRNSSGQAQNVLTVENIRLLRHLNNKQIRSFDTNGHESFLMTQLSLEMKSISLVIALSDLQELINECSNFSKLIEIPAPDIVFKGKKKARTSSNVMFQSRQLLKLLVSVHSVNLQIKEVSPVFGDIIGELKKNTVLLHKDGSIQTHIMTASVERKCADAIDYLVSIINPDDRSTPMISARTKNFKTFHTSLRNTCIDYHTTWLSMLNGGKQDSLANSEGISDSENIKPDSEFEIKLNISDSSIGLNPERLKSKATLVIPSGNIDIIVMPNVVVRSELRNASLLLIDDISNIVTHELARSTQSMRSSWTQASYLSSRGHVSVGHIKQLLVNILVKFPVDPWSSSSVVLDINSESLDLNLCADSSQCLMQLLSDLKQPIIIKPDLKYKVNGNHEINVFEGIENNMFINNNLSETTAGKTEMNTDNSNPADDEPLDFVEGYYEGPDDSASNILGQDLENLAIKSDNLNNNPFFNPALESETGFKVDSKSETSDSTLLFNDSHFNSGSVDTVKGHESGFPVVVMVEISKVTIKIHDGYDWKYTRKTISNAVKRLEKKALEQQELKKVQHTQSGEARTETTSDQVVGETVFDSIIVSLPLSTDPSKLTQIINKDISNKVEDDSPHIDVGKKSNIKKLKLRRTKHHKVMVQLDHVMCNFTVLSNKDPMSCSEIIDDFDVLNELVFEVKDFSVTDNVPTSTWNKFVTYLKDSEREKGSKMLRVNMKTVRPVVSLAATEFILSVNVLPLRLHVDQDTLEVLTRFGEFKDARFALIDEYEDIPYVQRFDINPVHVVLDYKPKKVDYAGLKSGHTTEFMNFFILDGADMVLKSVTLYGISGFSKLGVALNDLWMPDIKSNQLSGILTGLAPVRSIAKIGSGIKDLVVVPANEYKKDGRLYRSISKGVQQFTKTTTSEVLKFGVKLAAGTQQILENAEEALGGTGSAARVPIAQDEAHGNNDDYHDDDSDLEYEDVRNFGQSSQLIGRGSAAPLQRSVYQPALESIVDINPVVSLSPRSRYRKGSFARTQGYDGDESGGAYNVDDEEIYGEERPKTVSLYAEQPANLKEGFFLAYDSFGRNLLVAKEAIINAGTEISESGSAHDTTMAVLRATPVVLLRPVIGATEAASRALLGFNNQLDPGQRDYTKDKYKGIKK</sequence>
<keyword evidence="14" id="KW-0732">Signal</keyword>
<keyword evidence="5" id="KW-0813">Transport</keyword>
<evidence type="ECO:0000256" key="5">
    <source>
        <dbReference type="ARBA" id="ARBA00022448"/>
    </source>
</evidence>
<dbReference type="InterPro" id="IPR026849">
    <property type="entry name" value="ATG2"/>
</dbReference>
<dbReference type="GO" id="GO:0034727">
    <property type="term" value="P:piecemeal microautophagy of the nucleus"/>
    <property type="evidence" value="ECO:0007669"/>
    <property type="project" value="TreeGrafter"/>
</dbReference>
<dbReference type="GO" id="GO:0061908">
    <property type="term" value="C:phagophore"/>
    <property type="evidence" value="ECO:0007669"/>
    <property type="project" value="TreeGrafter"/>
</dbReference>
<dbReference type="GO" id="GO:0061723">
    <property type="term" value="P:glycophagy"/>
    <property type="evidence" value="ECO:0007669"/>
    <property type="project" value="TreeGrafter"/>
</dbReference>
<evidence type="ECO:0000256" key="14">
    <source>
        <dbReference type="SAM" id="SignalP"/>
    </source>
</evidence>
<feature type="region of interest" description="Disordered" evidence="13">
    <location>
        <begin position="130"/>
        <end position="158"/>
    </location>
</feature>
<dbReference type="GO" id="GO:0000045">
    <property type="term" value="P:autophagosome assembly"/>
    <property type="evidence" value="ECO:0007669"/>
    <property type="project" value="TreeGrafter"/>
</dbReference>
<comment type="catalytic activity">
    <reaction evidence="12">
        <text>a 1,2-diacyl-sn-glycero-3-phosphocholine(in) = a 1,2-diacyl-sn-glycero-3-phosphocholine(out)</text>
        <dbReference type="Rhea" id="RHEA:38571"/>
        <dbReference type="ChEBI" id="CHEBI:57643"/>
    </reaction>
</comment>
<proteinExistence type="inferred from homology"/>
<evidence type="ECO:0000256" key="6">
    <source>
        <dbReference type="ARBA" id="ARBA00022824"/>
    </source>
</evidence>
<dbReference type="GO" id="GO:0043495">
    <property type="term" value="F:protein-membrane adaptor activity"/>
    <property type="evidence" value="ECO:0007669"/>
    <property type="project" value="TreeGrafter"/>
</dbReference>
<dbReference type="EMBL" id="CDQK01000002">
    <property type="protein sequence ID" value="CEP21559.1"/>
    <property type="molecule type" value="Genomic_DNA"/>
</dbReference>
<evidence type="ECO:0000313" key="16">
    <source>
        <dbReference type="Proteomes" id="UP000038830"/>
    </source>
</evidence>
<dbReference type="PANTHER" id="PTHR13190">
    <property type="entry name" value="AUTOPHAGY-RELATED 2, ISOFORM A"/>
    <property type="match status" value="1"/>
</dbReference>
<evidence type="ECO:0000256" key="1">
    <source>
        <dbReference type="ARBA" id="ARBA00004406"/>
    </source>
</evidence>
<keyword evidence="8" id="KW-0445">Lipid transport</keyword>
<feature type="compositionally biased region" description="Polar residues" evidence="13">
    <location>
        <begin position="136"/>
        <end position="150"/>
    </location>
</feature>
<evidence type="ECO:0000256" key="8">
    <source>
        <dbReference type="ARBA" id="ARBA00023055"/>
    </source>
</evidence>
<comment type="subcellular location">
    <subcellularLocation>
        <location evidence="1">Endoplasmic reticulum membrane</location>
        <topology evidence="1">Peripheral membrane protein</topology>
    </subcellularLocation>
    <subcellularLocation>
        <location evidence="2">Preautophagosomal structure membrane</location>
        <topology evidence="2">Peripheral membrane protein</topology>
    </subcellularLocation>
</comment>
<name>A0A0H5CBE9_CYBJN</name>
<evidence type="ECO:0000256" key="13">
    <source>
        <dbReference type="SAM" id="MobiDB-lite"/>
    </source>
</evidence>
<evidence type="ECO:0000256" key="10">
    <source>
        <dbReference type="ARBA" id="ARBA00024479"/>
    </source>
</evidence>
<feature type="signal peptide" evidence="14">
    <location>
        <begin position="1"/>
        <end position="25"/>
    </location>
</feature>
<evidence type="ECO:0000256" key="2">
    <source>
        <dbReference type="ARBA" id="ARBA00004623"/>
    </source>
</evidence>
<dbReference type="PANTHER" id="PTHR13190:SF1">
    <property type="entry name" value="AUTOPHAGY-RELATED 2, ISOFORM A"/>
    <property type="match status" value="1"/>
</dbReference>
<protein>
    <recommendedName>
        <fullName evidence="4">Autophagy-related protein 2</fullName>
    </recommendedName>
</protein>
<feature type="compositionally biased region" description="Acidic residues" evidence="13">
    <location>
        <begin position="246"/>
        <end position="256"/>
    </location>
</feature>